<gene>
    <name evidence="2" type="ORF">ANME2D_01005</name>
</gene>
<dbReference type="EMBL" id="JMIY01000002">
    <property type="protein sequence ID" value="KCZ72576.1"/>
    <property type="molecule type" value="Genomic_DNA"/>
</dbReference>
<dbReference type="GO" id="GO:0016779">
    <property type="term" value="F:nucleotidyltransferase activity"/>
    <property type="evidence" value="ECO:0007669"/>
    <property type="project" value="InterPro"/>
</dbReference>
<name>A0A062V0A8_9EURY</name>
<dbReference type="AlphaFoldDB" id="A0A062V0A8"/>
<dbReference type="SUPFAM" id="SSF81301">
    <property type="entry name" value="Nucleotidyltransferase"/>
    <property type="match status" value="1"/>
</dbReference>
<sequence length="310" mass="35796">MMRTRLRDFIITDDDWIFAVADYCHDEGIRSVLRYVPDPAGSRGVYKKYRKLDFDDAFMFMKSARPQWVKDVHIVPRDSVKQVLAPNQRLPIMMRDNRRVRDIVRTLQKGVPLEKMGVTGSLLAGLDNESSDIDFIVYGNSWFVARDIIEHAKKEKSVVTEISDEMWRDIYKKRRPELSFDEFLVHELRKGNRGMVDGTYFDLLYVRDWEDIGPCPRGVDIGAETIEATVNSADFSFDSPAIYKIDHPEISYVLSYTHTYAGQALEGERIEARGMVESAGDIKRLVVGTTREPKGEWIRSLTLLENNLKF</sequence>
<organism evidence="2 3">
    <name type="scientific">Candidatus Methanoperedens nitratireducens</name>
    <dbReference type="NCBI Taxonomy" id="1392998"/>
    <lineage>
        <taxon>Archaea</taxon>
        <taxon>Methanobacteriati</taxon>
        <taxon>Methanobacteriota</taxon>
        <taxon>Stenosarchaea group</taxon>
        <taxon>Methanomicrobia</taxon>
        <taxon>Methanosarcinales</taxon>
        <taxon>ANME-2 cluster</taxon>
        <taxon>Candidatus Methanoperedentaceae</taxon>
        <taxon>Candidatus Methanoperedens</taxon>
    </lineage>
</organism>
<dbReference type="OrthoDB" id="18771at2157"/>
<evidence type="ECO:0000313" key="3">
    <source>
        <dbReference type="Proteomes" id="UP000027153"/>
    </source>
</evidence>
<proteinExistence type="predicted"/>
<dbReference type="PATRIC" id="fig|1392998.3.peg.1171"/>
<protein>
    <recommendedName>
        <fullName evidence="1">Polymerase nucleotidyl transferase domain-containing protein</fullName>
    </recommendedName>
</protein>
<reference evidence="2 3" key="1">
    <citation type="journal article" date="2013" name="Nature">
        <title>Anaerobic oxidation of methane coupled to nitrate reduction in a novel archaeal lineage.</title>
        <authorList>
            <person name="Haroon M.F."/>
            <person name="Hu S."/>
            <person name="Shi Y."/>
            <person name="Imelfort M."/>
            <person name="Keller J."/>
            <person name="Hugenholtz P."/>
            <person name="Yuan Z."/>
            <person name="Tyson G.W."/>
        </authorList>
    </citation>
    <scope>NUCLEOTIDE SEQUENCE [LARGE SCALE GENOMIC DNA]</scope>
    <source>
        <strain evidence="2 3">ANME-2d</strain>
    </source>
</reference>
<dbReference type="Pfam" id="PF01909">
    <property type="entry name" value="NTP_transf_2"/>
    <property type="match status" value="1"/>
</dbReference>
<evidence type="ECO:0000259" key="1">
    <source>
        <dbReference type="Pfam" id="PF01909"/>
    </source>
</evidence>
<keyword evidence="3" id="KW-1185">Reference proteome</keyword>
<dbReference type="RefSeq" id="WP_048089468.1">
    <property type="nucleotide sequence ID" value="NZ_JMIY01000002.1"/>
</dbReference>
<dbReference type="Proteomes" id="UP000027153">
    <property type="component" value="Unassembled WGS sequence"/>
</dbReference>
<dbReference type="InterPro" id="IPR002934">
    <property type="entry name" value="Polymerase_NTP_transf_dom"/>
</dbReference>
<accession>A0A062V0A8</accession>
<feature type="domain" description="Polymerase nucleotidyl transferase" evidence="1">
    <location>
        <begin position="98"/>
        <end position="158"/>
    </location>
</feature>
<evidence type="ECO:0000313" key="2">
    <source>
        <dbReference type="EMBL" id="KCZ72576.1"/>
    </source>
</evidence>
<dbReference type="InterPro" id="IPR043519">
    <property type="entry name" value="NT_sf"/>
</dbReference>
<comment type="caution">
    <text evidence="2">The sequence shown here is derived from an EMBL/GenBank/DDBJ whole genome shotgun (WGS) entry which is preliminary data.</text>
</comment>